<protein>
    <submittedName>
        <fullName evidence="1">Uncharacterized protein</fullName>
    </submittedName>
</protein>
<gene>
    <name evidence="1" type="ORF">K466DRAFT_447760</name>
</gene>
<evidence type="ECO:0000313" key="2">
    <source>
        <dbReference type="Proteomes" id="UP000308197"/>
    </source>
</evidence>
<dbReference type="EMBL" id="ML211753">
    <property type="protein sequence ID" value="TFK80534.1"/>
    <property type="molecule type" value="Genomic_DNA"/>
</dbReference>
<dbReference type="InParanoid" id="A0A5C3NT48"/>
<dbReference type="AlphaFoldDB" id="A0A5C3NT48"/>
<proteinExistence type="predicted"/>
<keyword evidence="2" id="KW-1185">Reference proteome</keyword>
<feature type="non-terminal residue" evidence="1">
    <location>
        <position position="158"/>
    </location>
</feature>
<reference evidence="1 2" key="1">
    <citation type="journal article" date="2019" name="Nat. Ecol. Evol.">
        <title>Megaphylogeny resolves global patterns of mushroom evolution.</title>
        <authorList>
            <person name="Varga T."/>
            <person name="Krizsan K."/>
            <person name="Foldi C."/>
            <person name="Dima B."/>
            <person name="Sanchez-Garcia M."/>
            <person name="Sanchez-Ramirez S."/>
            <person name="Szollosi G.J."/>
            <person name="Szarkandi J.G."/>
            <person name="Papp V."/>
            <person name="Albert L."/>
            <person name="Andreopoulos W."/>
            <person name="Angelini C."/>
            <person name="Antonin V."/>
            <person name="Barry K.W."/>
            <person name="Bougher N.L."/>
            <person name="Buchanan P."/>
            <person name="Buyck B."/>
            <person name="Bense V."/>
            <person name="Catcheside P."/>
            <person name="Chovatia M."/>
            <person name="Cooper J."/>
            <person name="Damon W."/>
            <person name="Desjardin D."/>
            <person name="Finy P."/>
            <person name="Geml J."/>
            <person name="Haridas S."/>
            <person name="Hughes K."/>
            <person name="Justo A."/>
            <person name="Karasinski D."/>
            <person name="Kautmanova I."/>
            <person name="Kiss B."/>
            <person name="Kocsube S."/>
            <person name="Kotiranta H."/>
            <person name="LaButti K.M."/>
            <person name="Lechner B.E."/>
            <person name="Liimatainen K."/>
            <person name="Lipzen A."/>
            <person name="Lukacs Z."/>
            <person name="Mihaltcheva S."/>
            <person name="Morgado L.N."/>
            <person name="Niskanen T."/>
            <person name="Noordeloos M.E."/>
            <person name="Ohm R.A."/>
            <person name="Ortiz-Santana B."/>
            <person name="Ovrebo C."/>
            <person name="Racz N."/>
            <person name="Riley R."/>
            <person name="Savchenko A."/>
            <person name="Shiryaev A."/>
            <person name="Soop K."/>
            <person name="Spirin V."/>
            <person name="Szebenyi C."/>
            <person name="Tomsovsky M."/>
            <person name="Tulloss R.E."/>
            <person name="Uehling J."/>
            <person name="Grigoriev I.V."/>
            <person name="Vagvolgyi C."/>
            <person name="Papp T."/>
            <person name="Martin F.M."/>
            <person name="Miettinen O."/>
            <person name="Hibbett D.S."/>
            <person name="Nagy L.G."/>
        </authorList>
    </citation>
    <scope>NUCLEOTIDE SEQUENCE [LARGE SCALE GENOMIC DNA]</scope>
    <source>
        <strain evidence="1 2">HHB13444</strain>
    </source>
</reference>
<evidence type="ECO:0000313" key="1">
    <source>
        <dbReference type="EMBL" id="TFK80534.1"/>
    </source>
</evidence>
<name>A0A5C3NT48_9APHY</name>
<feature type="non-terminal residue" evidence="1">
    <location>
        <position position="1"/>
    </location>
</feature>
<dbReference type="Proteomes" id="UP000308197">
    <property type="component" value="Unassembled WGS sequence"/>
</dbReference>
<sequence>YKTDQGRIRGSVRTLMDSSLADTSGVPHAKMHYGLLPFRDCVAVPLEVVLVGWPVKYSFANLSNKGAPGMKALRAMLILLQATPPQLYFVKATEDQLRAARFDARSICPGPLFPAPEPRLGNDNIGKRLKIWRSDNGVVIPPRHVRDGPKSAKKITDE</sequence>
<dbReference type="STRING" id="1314778.A0A5C3NT48"/>
<accession>A0A5C3NT48</accession>
<organism evidence="1 2">
    <name type="scientific">Polyporus arcularius HHB13444</name>
    <dbReference type="NCBI Taxonomy" id="1314778"/>
    <lineage>
        <taxon>Eukaryota</taxon>
        <taxon>Fungi</taxon>
        <taxon>Dikarya</taxon>
        <taxon>Basidiomycota</taxon>
        <taxon>Agaricomycotina</taxon>
        <taxon>Agaricomycetes</taxon>
        <taxon>Polyporales</taxon>
        <taxon>Polyporaceae</taxon>
        <taxon>Polyporus</taxon>
    </lineage>
</organism>